<keyword evidence="1" id="KW-0732">Signal</keyword>
<dbReference type="GO" id="GO:0043176">
    <property type="term" value="F:amine binding"/>
    <property type="evidence" value="ECO:0007669"/>
    <property type="project" value="InterPro"/>
</dbReference>
<evidence type="ECO:0000256" key="1">
    <source>
        <dbReference type="SAM" id="SignalP"/>
    </source>
</evidence>
<dbReference type="SUPFAM" id="SSF50814">
    <property type="entry name" value="Lipocalins"/>
    <property type="match status" value="1"/>
</dbReference>
<evidence type="ECO:0000313" key="2">
    <source>
        <dbReference type="EMBL" id="NIE45819.1"/>
    </source>
</evidence>
<dbReference type="AlphaFoldDB" id="A0A6G5A4V7"/>
<name>A0A6G5A4V7_RHIMP</name>
<dbReference type="OrthoDB" id="6485051at2759"/>
<dbReference type="VEuPathDB" id="VectorBase:LOC119170225"/>
<reference evidence="2" key="1">
    <citation type="submission" date="2020-03" db="EMBL/GenBank/DDBJ databases">
        <title>A transcriptome and proteome of the tick Rhipicephalus microplus shaped by the genetic composition of its hosts and developmental stage.</title>
        <authorList>
            <person name="Garcia G.R."/>
            <person name="Ribeiro J.M.C."/>
            <person name="Maruyama S.R."/>
            <person name="Gardinasse L.G."/>
            <person name="Nelson K."/>
            <person name="Ferreira B.R."/>
            <person name="Andrade T.G."/>
            <person name="Santos I.K.F.M."/>
        </authorList>
    </citation>
    <scope>NUCLEOTIDE SEQUENCE</scope>
    <source>
        <strain evidence="2">NSGR</strain>
        <tissue evidence="2">Salivary glands</tissue>
    </source>
</reference>
<dbReference type="Gene3D" id="2.40.128.20">
    <property type="match status" value="1"/>
</dbReference>
<dbReference type="GO" id="GO:0030682">
    <property type="term" value="P:symbiont-mediated perturbation of host defenses"/>
    <property type="evidence" value="ECO:0007669"/>
    <property type="project" value="InterPro"/>
</dbReference>
<feature type="chain" id="PRO_5026284417" evidence="1">
    <location>
        <begin position="23"/>
        <end position="178"/>
    </location>
</feature>
<proteinExistence type="predicted"/>
<organism evidence="2">
    <name type="scientific">Rhipicephalus microplus</name>
    <name type="common">Cattle tick</name>
    <name type="synonym">Boophilus microplus</name>
    <dbReference type="NCBI Taxonomy" id="6941"/>
    <lineage>
        <taxon>Eukaryota</taxon>
        <taxon>Metazoa</taxon>
        <taxon>Ecdysozoa</taxon>
        <taxon>Arthropoda</taxon>
        <taxon>Chelicerata</taxon>
        <taxon>Arachnida</taxon>
        <taxon>Acari</taxon>
        <taxon>Parasitiformes</taxon>
        <taxon>Ixodida</taxon>
        <taxon>Ixodoidea</taxon>
        <taxon>Ixodidae</taxon>
        <taxon>Rhipicephalinae</taxon>
        <taxon>Rhipicephalus</taxon>
        <taxon>Boophilus</taxon>
    </lineage>
</organism>
<protein>
    <submittedName>
        <fullName evidence="2">Putative lipocalin</fullName>
    </submittedName>
</protein>
<feature type="signal peptide" evidence="1">
    <location>
        <begin position="1"/>
        <end position="22"/>
    </location>
</feature>
<dbReference type="InterPro" id="IPR012674">
    <property type="entry name" value="Calycin"/>
</dbReference>
<dbReference type="Pfam" id="PF02098">
    <property type="entry name" value="His_binding"/>
    <property type="match status" value="1"/>
</dbReference>
<dbReference type="EMBL" id="GIKN01003546">
    <property type="protein sequence ID" value="NIE45819.1"/>
    <property type="molecule type" value="Transcribed_RNA"/>
</dbReference>
<sequence length="178" mass="19389">MKHAAAHGILGMALLFAAGISAARPPVDAMRMIGHFTNMTAIYATTATAGGIQLECLHAELTEYDLDAGTGTYLWYVKDADGNEMTITHNMTRGGAPDEVTVVGSSDPDNPFTATVPYTDYRKCFILKSGDLGGQCMLWVNNAYKDNYPRKCVRKYKKFCDGGVLIYNKQICSEQQGA</sequence>
<dbReference type="InterPro" id="IPR002970">
    <property type="entry name" value="Tick_his-bd"/>
</dbReference>
<accession>A0A6G5A4V7</accession>